<proteinExistence type="predicted"/>
<organism evidence="1 2">
    <name type="scientific">Nibricoccus aquaticus</name>
    <dbReference type="NCBI Taxonomy" id="2576891"/>
    <lineage>
        <taxon>Bacteria</taxon>
        <taxon>Pseudomonadati</taxon>
        <taxon>Verrucomicrobiota</taxon>
        <taxon>Opitutia</taxon>
        <taxon>Opitutales</taxon>
        <taxon>Opitutaceae</taxon>
        <taxon>Nibricoccus</taxon>
    </lineage>
</organism>
<accession>A0A290QCF8</accession>
<sequence>MPKIDVNKVAEILKNNEVDPKLLRQIVEEMNILTQAEANEEKPPAIKKQWAILISDPDGHLPEHDFVGWVMQIPEDDSVATTQDRIFKGVYEYNATRKGRLNPAKTIGEAMEYIPAKHFKEADLWIKTKTPVLMLRTDNEIPKDESHGNRGRKSS</sequence>
<evidence type="ECO:0000313" key="2">
    <source>
        <dbReference type="Proteomes" id="UP000217265"/>
    </source>
</evidence>
<name>A0A290QCF8_9BACT</name>
<reference evidence="1 2" key="1">
    <citation type="submission" date="2017-09" db="EMBL/GenBank/DDBJ databases">
        <title>Complete genome sequence of Verrucomicrobial strain HZ-65, isolated from freshwater.</title>
        <authorList>
            <person name="Choi A."/>
        </authorList>
    </citation>
    <scope>NUCLEOTIDE SEQUENCE [LARGE SCALE GENOMIC DNA]</scope>
    <source>
        <strain evidence="1 2">HZ-65</strain>
    </source>
</reference>
<gene>
    <name evidence="1" type="ORF">CMV30_01895</name>
</gene>
<keyword evidence="2" id="KW-1185">Reference proteome</keyword>
<evidence type="ECO:0000313" key="1">
    <source>
        <dbReference type="EMBL" id="ATC65937.1"/>
    </source>
</evidence>
<dbReference type="KEGG" id="vbh:CMV30_01895"/>
<dbReference type="AlphaFoldDB" id="A0A290QCF8"/>
<dbReference type="EMBL" id="CP023344">
    <property type="protein sequence ID" value="ATC65937.1"/>
    <property type="molecule type" value="Genomic_DNA"/>
</dbReference>
<dbReference type="OrthoDB" id="192580at2"/>
<protein>
    <submittedName>
        <fullName evidence="1">Uncharacterized protein</fullName>
    </submittedName>
</protein>
<dbReference type="Proteomes" id="UP000217265">
    <property type="component" value="Chromosome"/>
</dbReference>
<dbReference type="RefSeq" id="WP_096057566.1">
    <property type="nucleotide sequence ID" value="NZ_CP023344.1"/>
</dbReference>